<evidence type="ECO:0000313" key="2">
    <source>
        <dbReference type="EMBL" id="HIR89409.1"/>
    </source>
</evidence>
<feature type="transmembrane region" description="Helical" evidence="1">
    <location>
        <begin position="45"/>
        <end position="66"/>
    </location>
</feature>
<evidence type="ECO:0008006" key="4">
    <source>
        <dbReference type="Google" id="ProtNLM"/>
    </source>
</evidence>
<evidence type="ECO:0000313" key="3">
    <source>
        <dbReference type="Proteomes" id="UP000824201"/>
    </source>
</evidence>
<dbReference type="AlphaFoldDB" id="A0A9D1EFM4"/>
<name>A0A9D1EFM4_9FIRM</name>
<comment type="caution">
    <text evidence="2">The sequence shown here is derived from an EMBL/GenBank/DDBJ whole genome shotgun (WGS) entry which is preliminary data.</text>
</comment>
<feature type="transmembrane region" description="Helical" evidence="1">
    <location>
        <begin position="7"/>
        <end position="25"/>
    </location>
</feature>
<protein>
    <recommendedName>
        <fullName evidence="4">DUF4760 domain-containing protein</fullName>
    </recommendedName>
</protein>
<keyword evidence="1" id="KW-0812">Transmembrane</keyword>
<keyword evidence="1" id="KW-1133">Transmembrane helix</keyword>
<dbReference type="Proteomes" id="UP000824201">
    <property type="component" value="Unassembled WGS sequence"/>
</dbReference>
<evidence type="ECO:0000256" key="1">
    <source>
        <dbReference type="SAM" id="Phobius"/>
    </source>
</evidence>
<sequence length="213" mass="24891">MNKSKKGLKISILSLVALLISYIITDYVNLPKMLGINITNVNIDLFGIFFNSFVVVLLYIITFFVIDKKQVEKEINAKRTAHILMSLSYKNCKDTISLFDNNEMIRRYIVPKIDFNDANNNSPIVQALQNKPFTEYEHILQLAESGYINDKRFERYLSFMSDYKMYISFKITFFDIDAAKTSKQSEMRKHIEEMRTSLFKTIDEELKLLSDGE</sequence>
<proteinExistence type="predicted"/>
<reference evidence="2" key="2">
    <citation type="journal article" date="2021" name="PeerJ">
        <title>Extensive microbial diversity within the chicken gut microbiome revealed by metagenomics and culture.</title>
        <authorList>
            <person name="Gilroy R."/>
            <person name="Ravi A."/>
            <person name="Getino M."/>
            <person name="Pursley I."/>
            <person name="Horton D.L."/>
            <person name="Alikhan N.F."/>
            <person name="Baker D."/>
            <person name="Gharbi K."/>
            <person name="Hall N."/>
            <person name="Watson M."/>
            <person name="Adriaenssens E.M."/>
            <person name="Foster-Nyarko E."/>
            <person name="Jarju S."/>
            <person name="Secka A."/>
            <person name="Antonio M."/>
            <person name="Oren A."/>
            <person name="Chaudhuri R.R."/>
            <person name="La Ragione R."/>
            <person name="Hildebrand F."/>
            <person name="Pallen M.J."/>
        </authorList>
    </citation>
    <scope>NUCLEOTIDE SEQUENCE</scope>
    <source>
        <strain evidence="2">ChiW13-3771</strain>
    </source>
</reference>
<organism evidence="2 3">
    <name type="scientific">Candidatus Fimimorpha faecalis</name>
    <dbReference type="NCBI Taxonomy" id="2840824"/>
    <lineage>
        <taxon>Bacteria</taxon>
        <taxon>Bacillati</taxon>
        <taxon>Bacillota</taxon>
        <taxon>Clostridia</taxon>
        <taxon>Eubacteriales</taxon>
        <taxon>Candidatus Fimimorpha</taxon>
    </lineage>
</organism>
<gene>
    <name evidence="2" type="ORF">IAC96_10695</name>
</gene>
<dbReference type="EMBL" id="DVHN01000139">
    <property type="protein sequence ID" value="HIR89409.1"/>
    <property type="molecule type" value="Genomic_DNA"/>
</dbReference>
<accession>A0A9D1EFM4</accession>
<reference evidence="2" key="1">
    <citation type="submission" date="2020-10" db="EMBL/GenBank/DDBJ databases">
        <authorList>
            <person name="Gilroy R."/>
        </authorList>
    </citation>
    <scope>NUCLEOTIDE SEQUENCE</scope>
    <source>
        <strain evidence="2">ChiW13-3771</strain>
    </source>
</reference>
<keyword evidence="1" id="KW-0472">Membrane</keyword>